<evidence type="ECO:0000256" key="2">
    <source>
        <dbReference type="ARBA" id="ARBA00022553"/>
    </source>
</evidence>
<dbReference type="InterPro" id="IPR026947">
    <property type="entry name" value="UBN_middle_dom"/>
</dbReference>
<feature type="compositionally biased region" description="Polar residues" evidence="3">
    <location>
        <begin position="1026"/>
        <end position="1084"/>
    </location>
</feature>
<dbReference type="GO" id="GO:0005634">
    <property type="term" value="C:nucleus"/>
    <property type="evidence" value="ECO:0007669"/>
    <property type="project" value="TreeGrafter"/>
</dbReference>
<feature type="compositionally biased region" description="Polar residues" evidence="3">
    <location>
        <begin position="938"/>
        <end position="954"/>
    </location>
</feature>
<keyword evidence="7" id="KW-1185">Reference proteome</keyword>
<feature type="compositionally biased region" description="Low complexity" evidence="3">
    <location>
        <begin position="867"/>
        <end position="885"/>
    </location>
</feature>
<feature type="region of interest" description="Disordered" evidence="3">
    <location>
        <begin position="867"/>
        <end position="887"/>
    </location>
</feature>
<evidence type="ECO:0000256" key="1">
    <source>
        <dbReference type="ARBA" id="ARBA00009911"/>
    </source>
</evidence>
<reference evidence="6" key="1">
    <citation type="submission" date="2025-08" db="UniProtKB">
        <authorList>
            <consortium name="Ensembl"/>
        </authorList>
    </citation>
    <scope>IDENTIFICATION</scope>
</reference>
<dbReference type="Pfam" id="PF14075">
    <property type="entry name" value="UBN_AB"/>
    <property type="match status" value="1"/>
</dbReference>
<comment type="similarity">
    <text evidence="1">Belongs to the ubinuclein family.</text>
</comment>
<feature type="compositionally biased region" description="Low complexity" evidence="3">
    <location>
        <begin position="1100"/>
        <end position="1109"/>
    </location>
</feature>
<feature type="compositionally biased region" description="Low complexity" evidence="3">
    <location>
        <begin position="967"/>
        <end position="1025"/>
    </location>
</feature>
<feature type="region of interest" description="Disordered" evidence="3">
    <location>
        <begin position="938"/>
        <end position="1138"/>
    </location>
</feature>
<feature type="compositionally biased region" description="Basic and acidic residues" evidence="3">
    <location>
        <begin position="584"/>
        <end position="594"/>
    </location>
</feature>
<dbReference type="GeneTree" id="ENSGT00940000155858"/>
<keyword evidence="2" id="KW-0597">Phosphoprotein</keyword>
<dbReference type="Proteomes" id="UP000694404">
    <property type="component" value="Unplaced"/>
</dbReference>
<evidence type="ECO:0000259" key="4">
    <source>
        <dbReference type="Pfam" id="PF08729"/>
    </source>
</evidence>
<evidence type="ECO:0000256" key="3">
    <source>
        <dbReference type="SAM" id="MobiDB-lite"/>
    </source>
</evidence>
<evidence type="ECO:0000259" key="5">
    <source>
        <dbReference type="Pfam" id="PF14075"/>
    </source>
</evidence>
<organism evidence="6 7">
    <name type="scientific">Chelonoidis abingdonii</name>
    <name type="common">Abingdon island giant tortoise</name>
    <name type="synonym">Testudo abingdonii</name>
    <dbReference type="NCBI Taxonomy" id="106734"/>
    <lineage>
        <taxon>Eukaryota</taxon>
        <taxon>Metazoa</taxon>
        <taxon>Chordata</taxon>
        <taxon>Craniata</taxon>
        <taxon>Vertebrata</taxon>
        <taxon>Euteleostomi</taxon>
        <taxon>Archelosauria</taxon>
        <taxon>Testudinata</taxon>
        <taxon>Testudines</taxon>
        <taxon>Cryptodira</taxon>
        <taxon>Durocryptodira</taxon>
        <taxon>Testudinoidea</taxon>
        <taxon>Testudinidae</taxon>
        <taxon>Chelonoidis</taxon>
    </lineage>
</organism>
<feature type="compositionally biased region" description="Basic and acidic residues" evidence="3">
    <location>
        <begin position="78"/>
        <end position="88"/>
    </location>
</feature>
<sequence>MAEPRRVPFISLAPVRRREGESPSLEREPGGRELEQQLLIGREVVPPSDQQHELSRPEPQAQLPRETSPQAEPPCETSRPEQQREPPRPEPPPAQQQQRESSRQEPPPPQEAPPPRQTVRLEVVLKDPTEESCVEFSYPELLVCGEPRRGLLPLPVRLTAGRKKPTHSEDPFNDEQRERYEVEMLAKKFEAKYVSILHRKDRLQESDDIGYGYDETDPFIDNSEAYDELVPASLTTKYGGFYINTGTLQFRQASDSEDEDFAEDKKHRPPKVSKLKEGEDHGIKKRKRKEEGTEKEKKPRKMKVPKQLGVLALNSHKSEKKKKKLYKDSLSLAAVFRKLQKEKEALRKKESNPEPPVTIATSISSKAPSSSATTGNGVSDLNLRVTDPVLSIFGSTNEHELLQEAESALEILGEIDFDKLLDGTSNGSPVSEPSGENGSATQPTNTSQVMTPKQLPALPEGLPVLLEKRIGDLRIAAKLFDEEGRKKFFTQDMNNILLDIELQLQEMSPIVRHNVYSHLEAFVPCNKDTLIKRLKKLHLNVQDDRLREPLQKLRLAVSNVMPEQLFKYQEDCQARNQAKNAKLQAEDEREKNGSEEDDDEKPGKRIVGPRKKFHWDDTVRALLCNLVKIKLGCYELEPNRSQSPEDYLKTFMETEVKPLWPKGWMQARMLFKESRSVHNHLTSDSSPKKEQKACTSLVTSVCFTNSSAPISTVANSICTSAPETICLDDSLDEDLSFHPPSLDSVSDALAVINNGAKISPLGSTVDTPTSRPRPGLREEKLASIMSKLPLATSKKVEPTQTPHSSSLIAGHTGPVPKKPQDLVHTGISSGLIAGSSIQNPKVSLEPLPAKLLQQGLQRSSQIQAASSSQTHISSSKAQAATSSSSQRCKDAAILVSSSEGQGGSSSTLQVTKVHQHSAVQQKYVSPLQATITKSQTNPVVKLSSNPKLSCSSPVIKSPDKPVMYRLPLSSPSSGSGSQPTSSKPSVTPKPTASPKFPSKSTSSSRPTTSPSSSSSSALVPQSSHSNSSPLHKQPSGVNISRQSPTMNLLPSSRTTGLQPAKNPQASSKLPTSSPSGTIGKNNLSGVGMNVPASRGSNPNSSGASRTSLSGGAGSGTQGATKQLSTPHRPSSASGSPVVAASVQSTAGASLLANASPLTLMTSPLSVTNQNVTSAPLTPFGMLGGLVPVTVPFQFPLELLGFGTDTAGVTTTSGSTSAAFHHSLAQNLLKGLQPGAQHAATLSHSPLPAHLQQAYTGKEILSPLSFLRS</sequence>
<dbReference type="PANTHER" id="PTHR21669">
    <property type="entry name" value="CAPZ-INTERACTING PROTEIN AND RELATED PROTEINS"/>
    <property type="match status" value="1"/>
</dbReference>
<evidence type="ECO:0000313" key="6">
    <source>
        <dbReference type="Ensembl" id="ENSCABP00000015427.1"/>
    </source>
</evidence>
<feature type="compositionally biased region" description="Pro residues" evidence="3">
    <location>
        <begin position="105"/>
        <end position="116"/>
    </location>
</feature>
<feature type="compositionally biased region" description="Polar residues" evidence="3">
    <location>
        <begin position="423"/>
        <end position="448"/>
    </location>
</feature>
<feature type="region of interest" description="Disordered" evidence="3">
    <location>
        <begin position="422"/>
        <end position="448"/>
    </location>
</feature>
<feature type="region of interest" description="Disordered" evidence="3">
    <location>
        <begin position="1"/>
        <end position="124"/>
    </location>
</feature>
<protein>
    <submittedName>
        <fullName evidence="6">Ubinuclein 2</fullName>
    </submittedName>
</protein>
<feature type="compositionally biased region" description="Low complexity" evidence="3">
    <location>
        <begin position="358"/>
        <end position="374"/>
    </location>
</feature>
<proteinExistence type="inferred from homology"/>
<feature type="region of interest" description="Disordered" evidence="3">
    <location>
        <begin position="344"/>
        <end position="380"/>
    </location>
</feature>
<dbReference type="OMA" id="PKVKKVM"/>
<evidence type="ECO:0000313" key="7">
    <source>
        <dbReference type="Proteomes" id="UP000694404"/>
    </source>
</evidence>
<dbReference type="PANTHER" id="PTHR21669:SF10">
    <property type="entry name" value="UBINUCLEIN-2"/>
    <property type="match status" value="1"/>
</dbReference>
<feature type="region of interest" description="Disordered" evidence="3">
    <location>
        <begin position="577"/>
        <end position="608"/>
    </location>
</feature>
<feature type="region of interest" description="Disordered" evidence="3">
    <location>
        <begin position="254"/>
        <end position="306"/>
    </location>
</feature>
<name>A0A8C0GY82_CHEAB</name>
<gene>
    <name evidence="6" type="primary">UBN2</name>
</gene>
<feature type="region of interest" description="Disordered" evidence="3">
    <location>
        <begin position="788"/>
        <end position="823"/>
    </location>
</feature>
<dbReference type="GO" id="GO:0006325">
    <property type="term" value="P:chromatin organization"/>
    <property type="evidence" value="ECO:0007669"/>
    <property type="project" value="TreeGrafter"/>
</dbReference>
<feature type="domain" description="Ubinuclein middle" evidence="5">
    <location>
        <begin position="458"/>
        <end position="672"/>
    </location>
</feature>
<dbReference type="AlphaFoldDB" id="A0A8C0GY82"/>
<feature type="compositionally biased region" description="Basic and acidic residues" evidence="3">
    <location>
        <begin position="16"/>
        <end position="35"/>
    </location>
</feature>
<dbReference type="InterPro" id="IPR014840">
    <property type="entry name" value="HRD"/>
</dbReference>
<feature type="compositionally biased region" description="Polar residues" evidence="3">
    <location>
        <begin position="798"/>
        <end position="807"/>
    </location>
</feature>
<accession>A0A8C0GY82</accession>
<dbReference type="Ensembl" id="ENSCABT00000016906.1">
    <property type="protein sequence ID" value="ENSCABP00000015427.1"/>
    <property type="gene ID" value="ENSCABG00000011513.1"/>
</dbReference>
<reference evidence="6" key="2">
    <citation type="submission" date="2025-09" db="UniProtKB">
        <authorList>
            <consortium name="Ensembl"/>
        </authorList>
    </citation>
    <scope>IDENTIFICATION</scope>
</reference>
<feature type="domain" description="Hpc2-related" evidence="4">
    <location>
        <begin position="199"/>
        <end position="249"/>
    </location>
</feature>
<dbReference type="Pfam" id="PF08729">
    <property type="entry name" value="HUN"/>
    <property type="match status" value="1"/>
</dbReference>